<accession>A0A2G9YCF6</accession>
<dbReference type="Proteomes" id="UP000231480">
    <property type="component" value="Unassembled WGS sequence"/>
</dbReference>
<proteinExistence type="predicted"/>
<feature type="non-terminal residue" evidence="1">
    <location>
        <position position="1"/>
    </location>
</feature>
<reference evidence="1 2" key="1">
    <citation type="submission" date="2017-09" db="EMBL/GenBank/DDBJ databases">
        <title>Depth-based differentiation of microbial function through sediment-hosted aquifers and enrichment of novel symbionts in the deep terrestrial subsurface.</title>
        <authorList>
            <person name="Probst A.J."/>
            <person name="Ladd B."/>
            <person name="Jarett J.K."/>
            <person name="Geller-Mcgrath D.E."/>
            <person name="Sieber C.M."/>
            <person name="Emerson J.B."/>
            <person name="Anantharaman K."/>
            <person name="Thomas B.C."/>
            <person name="Malmstrom R."/>
            <person name="Stieglmeier M."/>
            <person name="Klingl A."/>
            <person name="Woyke T."/>
            <person name="Ryan C.M."/>
            <person name="Banfield J.F."/>
        </authorList>
    </citation>
    <scope>NUCLEOTIDE SEQUENCE [LARGE SCALE GENOMIC DNA]</scope>
    <source>
        <strain evidence="1">CG23_combo_of_CG06-09_8_20_14_all_37_13</strain>
    </source>
</reference>
<sequence length="69" mass="7701">PQDFYELAGDSGLPFLIVSVTKARKAIEAGILPITQEQLDKISSWNSYERFEAKIVSLEQAAKLFALPF</sequence>
<name>A0A2G9YCF6_9BACT</name>
<organism evidence="1 2">
    <name type="scientific">Candidatus Portnoybacteria bacterium CG23_combo_of_CG06-09_8_20_14_all_37_13</name>
    <dbReference type="NCBI Taxonomy" id="1974819"/>
    <lineage>
        <taxon>Bacteria</taxon>
        <taxon>Candidatus Portnoyibacteriota</taxon>
    </lineage>
</organism>
<dbReference type="EMBL" id="PCRH01000061">
    <property type="protein sequence ID" value="PIP16916.1"/>
    <property type="molecule type" value="Genomic_DNA"/>
</dbReference>
<protein>
    <submittedName>
        <fullName evidence="1">Uncharacterized protein</fullName>
    </submittedName>
</protein>
<evidence type="ECO:0000313" key="2">
    <source>
        <dbReference type="Proteomes" id="UP000231480"/>
    </source>
</evidence>
<comment type="caution">
    <text evidence="1">The sequence shown here is derived from an EMBL/GenBank/DDBJ whole genome shotgun (WGS) entry which is preliminary data.</text>
</comment>
<gene>
    <name evidence="1" type="ORF">COX44_02830</name>
</gene>
<dbReference type="AlphaFoldDB" id="A0A2G9YCF6"/>
<evidence type="ECO:0000313" key="1">
    <source>
        <dbReference type="EMBL" id="PIP16916.1"/>
    </source>
</evidence>